<protein>
    <submittedName>
        <fullName evidence="1">Uncharacterized protein</fullName>
    </submittedName>
</protein>
<gene>
    <name evidence="1" type="primary">ORF18408</name>
</gene>
<evidence type="ECO:0000313" key="1">
    <source>
        <dbReference type="EMBL" id="CEK52904.1"/>
    </source>
</evidence>
<feature type="non-terminal residue" evidence="1">
    <location>
        <position position="92"/>
    </location>
</feature>
<dbReference type="Gene3D" id="1.20.140.20">
    <property type="entry name" value="Alpha-ketoacid/pyruvate dehydrogenase kinase, N-terminal domain"/>
    <property type="match status" value="1"/>
</dbReference>
<dbReference type="EMBL" id="HACG01006039">
    <property type="protein sequence ID" value="CEK52904.1"/>
    <property type="molecule type" value="Transcribed_RNA"/>
</dbReference>
<reference evidence="1" key="1">
    <citation type="submission" date="2014-12" db="EMBL/GenBank/DDBJ databases">
        <title>Insight into the proteome of Arion vulgaris.</title>
        <authorList>
            <person name="Aradska J."/>
            <person name="Bulat T."/>
            <person name="Smidak R."/>
            <person name="Sarate P."/>
            <person name="Gangsoo J."/>
            <person name="Sialana F."/>
            <person name="Bilban M."/>
            <person name="Lubec G."/>
        </authorList>
    </citation>
    <scope>NUCLEOTIDE SEQUENCE</scope>
    <source>
        <tissue evidence="1">Skin</tissue>
    </source>
</reference>
<name>A0A0B6Y9R7_9EUPU</name>
<dbReference type="InterPro" id="IPR036784">
    <property type="entry name" value="AK/P_DHK_N_sf"/>
</dbReference>
<dbReference type="AlphaFoldDB" id="A0A0B6Y9R7"/>
<accession>A0A0B6Y9R7</accession>
<proteinExistence type="predicted"/>
<sequence length="92" mass="10374">PTQLCKSSPILLRCFSDDFHKRREKGPAYTNGDIKKEFTNVTSFYYQSAIDAAALQPSVRLTPAAILYSGKSSDQSHILRSAQYLHKELPVR</sequence>
<dbReference type="SUPFAM" id="SSF69012">
    <property type="entry name" value="alpha-ketoacid dehydrogenase kinase, N-terminal domain"/>
    <property type="match status" value="1"/>
</dbReference>
<organism evidence="1">
    <name type="scientific">Arion vulgaris</name>
    <dbReference type="NCBI Taxonomy" id="1028688"/>
    <lineage>
        <taxon>Eukaryota</taxon>
        <taxon>Metazoa</taxon>
        <taxon>Spiralia</taxon>
        <taxon>Lophotrochozoa</taxon>
        <taxon>Mollusca</taxon>
        <taxon>Gastropoda</taxon>
        <taxon>Heterobranchia</taxon>
        <taxon>Euthyneura</taxon>
        <taxon>Panpulmonata</taxon>
        <taxon>Eupulmonata</taxon>
        <taxon>Stylommatophora</taxon>
        <taxon>Helicina</taxon>
        <taxon>Arionoidea</taxon>
        <taxon>Arionidae</taxon>
        <taxon>Arion</taxon>
    </lineage>
</organism>
<feature type="non-terminal residue" evidence="1">
    <location>
        <position position="1"/>
    </location>
</feature>